<sequence length="91" mass="10064">MVETKTNGTQMSATNASNGGVKASKDDISTINDKLYLLLQTTNIEISYEVFCLLLNLLRSGCTPEAVYVFLRQIANHSKILKQLKALKKNS</sequence>
<keyword evidence="3" id="KW-1185">Reference proteome</keyword>
<reference evidence="2" key="1">
    <citation type="submission" date="2020-11" db="EMBL/GenBank/DDBJ databases">
        <authorList>
            <person name="Tran Van P."/>
        </authorList>
    </citation>
    <scope>NUCLEOTIDE SEQUENCE</scope>
</reference>
<name>A0A7R9QTB7_9ACAR</name>
<gene>
    <name evidence="2" type="ORF">ONB1V03_LOCUS13543</name>
</gene>
<dbReference type="AlphaFoldDB" id="A0A7R9QTB7"/>
<evidence type="ECO:0008006" key="4">
    <source>
        <dbReference type="Google" id="ProtNLM"/>
    </source>
</evidence>
<dbReference type="OrthoDB" id="6522129at2759"/>
<proteinExistence type="predicted"/>
<accession>A0A7R9QTB7</accession>
<dbReference type="Proteomes" id="UP000728032">
    <property type="component" value="Unassembled WGS sequence"/>
</dbReference>
<feature type="non-terminal residue" evidence="2">
    <location>
        <position position="1"/>
    </location>
</feature>
<organism evidence="2">
    <name type="scientific">Oppiella nova</name>
    <dbReference type="NCBI Taxonomy" id="334625"/>
    <lineage>
        <taxon>Eukaryota</taxon>
        <taxon>Metazoa</taxon>
        <taxon>Ecdysozoa</taxon>
        <taxon>Arthropoda</taxon>
        <taxon>Chelicerata</taxon>
        <taxon>Arachnida</taxon>
        <taxon>Acari</taxon>
        <taxon>Acariformes</taxon>
        <taxon>Sarcoptiformes</taxon>
        <taxon>Oribatida</taxon>
        <taxon>Brachypylina</taxon>
        <taxon>Oppioidea</taxon>
        <taxon>Oppiidae</taxon>
        <taxon>Oppiella</taxon>
    </lineage>
</organism>
<evidence type="ECO:0000313" key="2">
    <source>
        <dbReference type="EMBL" id="CAD7656907.1"/>
    </source>
</evidence>
<feature type="compositionally biased region" description="Polar residues" evidence="1">
    <location>
        <begin position="1"/>
        <end position="18"/>
    </location>
</feature>
<protein>
    <recommendedName>
        <fullName evidence="4">Mitotic-spindle organizing protein 1</fullName>
    </recommendedName>
</protein>
<dbReference type="EMBL" id="OC926803">
    <property type="protein sequence ID" value="CAD7656907.1"/>
    <property type="molecule type" value="Genomic_DNA"/>
</dbReference>
<evidence type="ECO:0000313" key="3">
    <source>
        <dbReference type="Proteomes" id="UP000728032"/>
    </source>
</evidence>
<dbReference type="EMBL" id="CAJPVJ010011978">
    <property type="protein sequence ID" value="CAG2174094.1"/>
    <property type="molecule type" value="Genomic_DNA"/>
</dbReference>
<feature type="region of interest" description="Disordered" evidence="1">
    <location>
        <begin position="1"/>
        <end position="23"/>
    </location>
</feature>
<evidence type="ECO:0000256" key="1">
    <source>
        <dbReference type="SAM" id="MobiDB-lite"/>
    </source>
</evidence>